<dbReference type="Proteomes" id="UP001240984">
    <property type="component" value="Unassembled WGS sequence"/>
</dbReference>
<evidence type="ECO:0000256" key="1">
    <source>
        <dbReference type="SAM" id="MobiDB-lite"/>
    </source>
</evidence>
<feature type="region of interest" description="Disordered" evidence="1">
    <location>
        <begin position="242"/>
        <end position="287"/>
    </location>
</feature>
<reference evidence="2 3" key="1">
    <citation type="submission" date="2023-07" db="EMBL/GenBank/DDBJ databases">
        <title>Sequencing the genomes of 1000 actinobacteria strains.</title>
        <authorList>
            <person name="Klenk H.-P."/>
        </authorList>
    </citation>
    <scope>NUCLEOTIDE SEQUENCE [LARGE SCALE GENOMIC DNA]</scope>
    <source>
        <strain evidence="2 3">DSM 44710</strain>
    </source>
</reference>
<sequence>MVRWACSRGPRSSLALLPSGLVAGHHKPSRGLPAMSGWRGRLAFARARPWAVAPHPGRGPLLRTPAVGRCSAPRPWAVAPHPGRGRSAPDISYYWWLRRASVVGQTAPAGFRWLRCVWWLRFASGGPRALGASGRVGLHWPGSFRVVVGVGFVCLAARAGRTIKIEARPDVQKSITCAKSLLRPPENNDLAHVIILEASHRGFCRDISGGTNSEDRFCFSITDSMSRRRGFKLGYVPRGPARERIRSPSHVPVGLGMAPEISSPTRITQRASQRRVAAGRRCRRATR</sequence>
<feature type="compositionally biased region" description="Polar residues" evidence="1">
    <location>
        <begin position="262"/>
        <end position="271"/>
    </location>
</feature>
<dbReference type="EMBL" id="JAUSRA010000001">
    <property type="protein sequence ID" value="MDP9795836.1"/>
    <property type="molecule type" value="Genomic_DNA"/>
</dbReference>
<protein>
    <submittedName>
        <fullName evidence="2">Uncharacterized protein</fullName>
    </submittedName>
</protein>
<evidence type="ECO:0000313" key="2">
    <source>
        <dbReference type="EMBL" id="MDP9795836.1"/>
    </source>
</evidence>
<accession>A0ABT9MWL8</accession>
<keyword evidence="3" id="KW-1185">Reference proteome</keyword>
<proteinExistence type="predicted"/>
<feature type="compositionally biased region" description="Basic residues" evidence="1">
    <location>
        <begin position="277"/>
        <end position="287"/>
    </location>
</feature>
<gene>
    <name evidence="2" type="ORF">J2S43_004348</name>
</gene>
<evidence type="ECO:0000313" key="3">
    <source>
        <dbReference type="Proteomes" id="UP001240984"/>
    </source>
</evidence>
<comment type="caution">
    <text evidence="2">The sequence shown here is derived from an EMBL/GenBank/DDBJ whole genome shotgun (WGS) entry which is preliminary data.</text>
</comment>
<name>A0ABT9MWL8_9ACTN</name>
<organism evidence="2 3">
    <name type="scientific">Catenuloplanes nepalensis</name>
    <dbReference type="NCBI Taxonomy" id="587533"/>
    <lineage>
        <taxon>Bacteria</taxon>
        <taxon>Bacillati</taxon>
        <taxon>Actinomycetota</taxon>
        <taxon>Actinomycetes</taxon>
        <taxon>Micromonosporales</taxon>
        <taxon>Micromonosporaceae</taxon>
        <taxon>Catenuloplanes</taxon>
    </lineage>
</organism>